<gene>
    <name evidence="5" type="ORF">DIATSA_LOCUS5255</name>
</gene>
<dbReference type="Pfam" id="PF04500">
    <property type="entry name" value="FLYWCH"/>
    <property type="match status" value="1"/>
</dbReference>
<dbReference type="Proteomes" id="UP001153714">
    <property type="component" value="Chromosome 17"/>
</dbReference>
<feature type="domain" description="FLYWCH-type" evidence="4">
    <location>
        <begin position="145"/>
        <end position="204"/>
    </location>
</feature>
<evidence type="ECO:0000313" key="5">
    <source>
        <dbReference type="EMBL" id="CAG9787369.1"/>
    </source>
</evidence>
<keyword evidence="1" id="KW-0479">Metal-binding</keyword>
<reference evidence="5" key="2">
    <citation type="submission" date="2022-10" db="EMBL/GenBank/DDBJ databases">
        <authorList>
            <consortium name="ENA_rothamsted_submissions"/>
            <consortium name="culmorum"/>
            <person name="King R."/>
        </authorList>
    </citation>
    <scope>NUCLEOTIDE SEQUENCE</scope>
</reference>
<keyword evidence="2" id="KW-0863">Zinc-finger</keyword>
<sequence length="211" mass="24831">MEGLQIFSKSVIAALKKEFNDKLERLLSRKKSNSAYFISRSRYEDFITEINVIKSKYNKDFEDYKMLNNYDVIETNGRRKLVKPKDDSSSNVKFYVATDELFGVLHTMHILFNHANKDVMDSEIKTKYCNVSKEVIKLYLSCLKFMLSRNGERLLKLGDFTFTRRFSQGTRCNWVCYTHNEHGCQATAYTEHNDLLYANNEHNHPPTEFFV</sequence>
<evidence type="ECO:0000256" key="1">
    <source>
        <dbReference type="ARBA" id="ARBA00022723"/>
    </source>
</evidence>
<dbReference type="GO" id="GO:0008270">
    <property type="term" value="F:zinc ion binding"/>
    <property type="evidence" value="ECO:0007669"/>
    <property type="project" value="UniProtKB-KW"/>
</dbReference>
<organism evidence="5 6">
    <name type="scientific">Diatraea saccharalis</name>
    <name type="common">sugarcane borer</name>
    <dbReference type="NCBI Taxonomy" id="40085"/>
    <lineage>
        <taxon>Eukaryota</taxon>
        <taxon>Metazoa</taxon>
        <taxon>Ecdysozoa</taxon>
        <taxon>Arthropoda</taxon>
        <taxon>Hexapoda</taxon>
        <taxon>Insecta</taxon>
        <taxon>Pterygota</taxon>
        <taxon>Neoptera</taxon>
        <taxon>Endopterygota</taxon>
        <taxon>Lepidoptera</taxon>
        <taxon>Glossata</taxon>
        <taxon>Ditrysia</taxon>
        <taxon>Pyraloidea</taxon>
        <taxon>Crambidae</taxon>
        <taxon>Crambinae</taxon>
        <taxon>Diatraea</taxon>
    </lineage>
</organism>
<accession>A0A9N9R160</accession>
<proteinExistence type="predicted"/>
<keyword evidence="6" id="KW-1185">Reference proteome</keyword>
<dbReference type="EMBL" id="OU893348">
    <property type="protein sequence ID" value="CAG9787369.1"/>
    <property type="molecule type" value="Genomic_DNA"/>
</dbReference>
<evidence type="ECO:0000256" key="2">
    <source>
        <dbReference type="ARBA" id="ARBA00022771"/>
    </source>
</evidence>
<dbReference type="Gene3D" id="2.20.25.240">
    <property type="match status" value="1"/>
</dbReference>
<evidence type="ECO:0000256" key="3">
    <source>
        <dbReference type="ARBA" id="ARBA00022833"/>
    </source>
</evidence>
<dbReference type="OrthoDB" id="10000497at2759"/>
<name>A0A9N9R160_9NEOP</name>
<keyword evidence="3" id="KW-0862">Zinc</keyword>
<reference evidence="5" key="1">
    <citation type="submission" date="2021-12" db="EMBL/GenBank/DDBJ databases">
        <authorList>
            <person name="King R."/>
        </authorList>
    </citation>
    <scope>NUCLEOTIDE SEQUENCE</scope>
</reference>
<dbReference type="InterPro" id="IPR007588">
    <property type="entry name" value="Znf_FLYWCH"/>
</dbReference>
<protein>
    <recommendedName>
        <fullName evidence="4">FLYWCH-type domain-containing protein</fullName>
    </recommendedName>
</protein>
<dbReference type="AlphaFoldDB" id="A0A9N9R160"/>
<evidence type="ECO:0000259" key="4">
    <source>
        <dbReference type="Pfam" id="PF04500"/>
    </source>
</evidence>
<evidence type="ECO:0000313" key="6">
    <source>
        <dbReference type="Proteomes" id="UP001153714"/>
    </source>
</evidence>